<dbReference type="RefSeq" id="WP_204891720.1">
    <property type="nucleotide sequence ID" value="NZ_JBHUFW010000005.1"/>
</dbReference>
<keyword evidence="3" id="KW-1185">Reference proteome</keyword>
<comment type="caution">
    <text evidence="2">The sequence shown here is derived from an EMBL/GenBank/DDBJ whole genome shotgun (WGS) entry which is preliminary data.</text>
</comment>
<feature type="signal peptide" evidence="1">
    <location>
        <begin position="1"/>
        <end position="25"/>
    </location>
</feature>
<accession>A0ABW4QGS9</accession>
<evidence type="ECO:0000256" key="1">
    <source>
        <dbReference type="SAM" id="SignalP"/>
    </source>
</evidence>
<keyword evidence="1" id="KW-0732">Signal</keyword>
<evidence type="ECO:0000313" key="2">
    <source>
        <dbReference type="EMBL" id="MFD1862805.1"/>
    </source>
</evidence>
<name>A0ABW4QGS9_9BACL</name>
<sequence>MIFSKKMAIAAALAVALTGAMQLQAETEVQAAAVQQEEAKPLSSVPVIVPPL</sequence>
<protein>
    <submittedName>
        <fullName evidence="2">Uncharacterized protein</fullName>
    </submittedName>
</protein>
<dbReference type="EMBL" id="JBHUFW010000005">
    <property type="protein sequence ID" value="MFD1862805.1"/>
    <property type="molecule type" value="Genomic_DNA"/>
</dbReference>
<evidence type="ECO:0000313" key="3">
    <source>
        <dbReference type="Proteomes" id="UP001597273"/>
    </source>
</evidence>
<organism evidence="2 3">
    <name type="scientific">Planococcus chinensis</name>
    <dbReference type="NCBI Taxonomy" id="272917"/>
    <lineage>
        <taxon>Bacteria</taxon>
        <taxon>Bacillati</taxon>
        <taxon>Bacillota</taxon>
        <taxon>Bacilli</taxon>
        <taxon>Bacillales</taxon>
        <taxon>Caryophanaceae</taxon>
        <taxon>Planococcus</taxon>
    </lineage>
</organism>
<dbReference type="Proteomes" id="UP001597273">
    <property type="component" value="Unassembled WGS sequence"/>
</dbReference>
<reference evidence="3" key="1">
    <citation type="journal article" date="2019" name="Int. J. Syst. Evol. Microbiol.">
        <title>The Global Catalogue of Microorganisms (GCM) 10K type strain sequencing project: providing services to taxonomists for standard genome sequencing and annotation.</title>
        <authorList>
            <consortium name="The Broad Institute Genomics Platform"/>
            <consortium name="The Broad Institute Genome Sequencing Center for Infectious Disease"/>
            <person name="Wu L."/>
            <person name="Ma J."/>
        </authorList>
    </citation>
    <scope>NUCLEOTIDE SEQUENCE [LARGE SCALE GENOMIC DNA]</scope>
    <source>
        <strain evidence="3">CGMCC 1.15475</strain>
    </source>
</reference>
<feature type="chain" id="PRO_5046951727" evidence="1">
    <location>
        <begin position="26"/>
        <end position="52"/>
    </location>
</feature>
<proteinExistence type="predicted"/>
<gene>
    <name evidence="2" type="ORF">ACFSDB_07670</name>
</gene>